<accession>A0AA41Z1V0</accession>
<evidence type="ECO:0000256" key="5">
    <source>
        <dbReference type="ARBA" id="ARBA00023027"/>
    </source>
</evidence>
<dbReference type="EMBL" id="JAMOIM010000026">
    <property type="protein sequence ID" value="MCW6511441.1"/>
    <property type="molecule type" value="Genomic_DNA"/>
</dbReference>
<dbReference type="Gene3D" id="3.90.180.10">
    <property type="entry name" value="Medium-chain alcohol dehydrogenases, catalytic domain"/>
    <property type="match status" value="1"/>
</dbReference>
<evidence type="ECO:0000256" key="4">
    <source>
        <dbReference type="ARBA" id="ARBA00022833"/>
    </source>
</evidence>
<comment type="similarity">
    <text evidence="2">Belongs to the zinc-containing alcohol dehydrogenase family.</text>
</comment>
<dbReference type="PANTHER" id="PTHR42813:SF3">
    <property type="entry name" value="GLUTATHIONE-INDEPENDENT FORMALDEHYDE DEHYDROGENASE"/>
    <property type="match status" value="1"/>
</dbReference>
<evidence type="ECO:0000256" key="1">
    <source>
        <dbReference type="ARBA" id="ARBA00001947"/>
    </source>
</evidence>
<evidence type="ECO:0000313" key="7">
    <source>
        <dbReference type="Proteomes" id="UP001165667"/>
    </source>
</evidence>
<comment type="caution">
    <text evidence="6">The sequence shown here is derived from an EMBL/GenBank/DDBJ whole genome shotgun (WGS) entry which is preliminary data.</text>
</comment>
<name>A0AA41Z1V0_9HYPH</name>
<dbReference type="PANTHER" id="PTHR42813">
    <property type="entry name" value="ZINC-TYPE ALCOHOL DEHYDROGENASE-LIKE"/>
    <property type="match status" value="1"/>
</dbReference>
<dbReference type="RefSeq" id="WP_282587819.1">
    <property type="nucleotide sequence ID" value="NZ_JAMOIM010000026.1"/>
</dbReference>
<dbReference type="AlphaFoldDB" id="A0AA41Z1V0"/>
<dbReference type="InterPro" id="IPR036291">
    <property type="entry name" value="NAD(P)-bd_dom_sf"/>
</dbReference>
<organism evidence="6 7">
    <name type="scientific">Lichenifustis flavocetrariae</name>
    <dbReference type="NCBI Taxonomy" id="2949735"/>
    <lineage>
        <taxon>Bacteria</taxon>
        <taxon>Pseudomonadati</taxon>
        <taxon>Pseudomonadota</taxon>
        <taxon>Alphaproteobacteria</taxon>
        <taxon>Hyphomicrobiales</taxon>
        <taxon>Lichenihabitantaceae</taxon>
        <taxon>Lichenifustis</taxon>
    </lineage>
</organism>
<proteinExistence type="inferred from homology"/>
<comment type="cofactor">
    <cofactor evidence="1">
        <name>Zn(2+)</name>
        <dbReference type="ChEBI" id="CHEBI:29105"/>
    </cofactor>
</comment>
<dbReference type="Proteomes" id="UP001165667">
    <property type="component" value="Unassembled WGS sequence"/>
</dbReference>
<sequence>MLMKVVKPVGAMGIPGVYTNLDPGAPNELGKLGKLAWKLPKAWVKSPSLTAGQCPMMRYNRGLMMAILWDRMPYLTPLLNTEVIPLEKAPEAYKIFREGSSKKFVIDPHNTTKLAG</sequence>
<keyword evidence="7" id="KW-1185">Reference proteome</keyword>
<keyword evidence="3" id="KW-0479">Metal-binding</keyword>
<protein>
    <submittedName>
        <fullName evidence="6">Uncharacterized protein</fullName>
    </submittedName>
</protein>
<dbReference type="Gene3D" id="3.40.50.720">
    <property type="entry name" value="NAD(P)-binding Rossmann-like Domain"/>
    <property type="match status" value="1"/>
</dbReference>
<reference evidence="6" key="1">
    <citation type="submission" date="2022-05" db="EMBL/GenBank/DDBJ databases">
        <authorList>
            <person name="Pankratov T."/>
        </authorList>
    </citation>
    <scope>NUCLEOTIDE SEQUENCE</scope>
    <source>
        <strain evidence="6">BP6-180914</strain>
    </source>
</reference>
<evidence type="ECO:0000256" key="3">
    <source>
        <dbReference type="ARBA" id="ARBA00022723"/>
    </source>
</evidence>
<keyword evidence="5" id="KW-0520">NAD</keyword>
<dbReference type="SUPFAM" id="SSF51735">
    <property type="entry name" value="NAD(P)-binding Rossmann-fold domains"/>
    <property type="match status" value="1"/>
</dbReference>
<keyword evidence="4" id="KW-0862">Zinc</keyword>
<gene>
    <name evidence="6" type="ORF">M8523_26000</name>
</gene>
<evidence type="ECO:0000313" key="6">
    <source>
        <dbReference type="EMBL" id="MCW6511441.1"/>
    </source>
</evidence>
<evidence type="ECO:0000256" key="2">
    <source>
        <dbReference type="ARBA" id="ARBA00008072"/>
    </source>
</evidence>
<dbReference type="GO" id="GO:0046872">
    <property type="term" value="F:metal ion binding"/>
    <property type="evidence" value="ECO:0007669"/>
    <property type="project" value="UniProtKB-KW"/>
</dbReference>